<reference evidence="1 2" key="1">
    <citation type="journal article" date="2013" name="Nat. Genet.">
        <title>The genome of the hydatid tapeworm Echinococcus granulosus.</title>
        <authorList>
            <person name="Zheng H."/>
            <person name="Zhang W."/>
            <person name="Zhang L."/>
            <person name="Zhang Z."/>
            <person name="Li J."/>
            <person name="Lu G."/>
            <person name="Zhu Y."/>
            <person name="Wang Y."/>
            <person name="Huang Y."/>
            <person name="Liu J."/>
            <person name="Kang H."/>
            <person name="Chen J."/>
            <person name="Wang L."/>
            <person name="Chen A."/>
            <person name="Yu S."/>
            <person name="Gao Z."/>
            <person name="Jin L."/>
            <person name="Gu W."/>
            <person name="Wang Z."/>
            <person name="Zhao L."/>
            <person name="Shi B."/>
            <person name="Wen H."/>
            <person name="Lin R."/>
            <person name="Jones M.K."/>
            <person name="Brejova B."/>
            <person name="Vinar T."/>
            <person name="Zhao G."/>
            <person name="McManus D.P."/>
            <person name="Chen Z."/>
            <person name="Zhou Y."/>
            <person name="Wang S."/>
        </authorList>
    </citation>
    <scope>NUCLEOTIDE SEQUENCE [LARGE SCALE GENOMIC DNA]</scope>
</reference>
<gene>
    <name evidence="1" type="ORF">EGR_04120</name>
</gene>
<dbReference type="GeneID" id="36339835"/>
<dbReference type="RefSeq" id="XP_024352283.1">
    <property type="nucleotide sequence ID" value="XM_024493369.1"/>
</dbReference>
<dbReference type="KEGG" id="egl:EGR_04120"/>
<evidence type="ECO:0000313" key="2">
    <source>
        <dbReference type="Proteomes" id="UP000019149"/>
    </source>
</evidence>
<comment type="caution">
    <text evidence="1">The sequence shown here is derived from an EMBL/GenBank/DDBJ whole genome shotgun (WGS) entry which is preliminary data.</text>
</comment>
<dbReference type="CTD" id="36339835"/>
<name>W6URW9_ECHGR</name>
<organism evidence="1 2">
    <name type="scientific">Echinococcus granulosus</name>
    <name type="common">Hydatid tapeworm</name>
    <dbReference type="NCBI Taxonomy" id="6210"/>
    <lineage>
        <taxon>Eukaryota</taxon>
        <taxon>Metazoa</taxon>
        <taxon>Spiralia</taxon>
        <taxon>Lophotrochozoa</taxon>
        <taxon>Platyhelminthes</taxon>
        <taxon>Cestoda</taxon>
        <taxon>Eucestoda</taxon>
        <taxon>Cyclophyllidea</taxon>
        <taxon>Taeniidae</taxon>
        <taxon>Echinococcus</taxon>
        <taxon>Echinococcus granulosus group</taxon>
    </lineage>
</organism>
<dbReference type="Proteomes" id="UP000019149">
    <property type="component" value="Unassembled WGS sequence"/>
</dbReference>
<dbReference type="OrthoDB" id="7289984at2759"/>
<dbReference type="AlphaFoldDB" id="W6URW9"/>
<accession>W6URW9</accession>
<sequence length="72" mass="8333">MDLGAVKVFEDKGLHFKFHQLNITDVDSRHKLAEFIRANYPNGIDIMVDFKASRIGTSNLTFVTRNWLSVRH</sequence>
<proteinExistence type="predicted"/>
<dbReference type="EMBL" id="APAU02000024">
    <property type="protein sequence ID" value="EUB61087.1"/>
    <property type="molecule type" value="Genomic_DNA"/>
</dbReference>
<protein>
    <submittedName>
        <fullName evidence="1">Carbonyl reductase</fullName>
    </submittedName>
</protein>
<evidence type="ECO:0000313" key="1">
    <source>
        <dbReference type="EMBL" id="EUB61087.1"/>
    </source>
</evidence>
<keyword evidence="2" id="KW-1185">Reference proteome</keyword>
<dbReference type="STRING" id="6210.W6URW9"/>